<protein>
    <submittedName>
        <fullName evidence="3">Alpha/beta hydrolase</fullName>
    </submittedName>
</protein>
<dbReference type="PRINTS" id="PR00412">
    <property type="entry name" value="EPOXHYDRLASE"/>
</dbReference>
<gene>
    <name evidence="3" type="ORF">RPMA_20305</name>
</gene>
<dbReference type="EMBL" id="CP036498">
    <property type="protein sequence ID" value="QUS40919.1"/>
    <property type="molecule type" value="Genomic_DNA"/>
</dbReference>
<keyword evidence="4" id="KW-1185">Reference proteome</keyword>
<sequence>MIEMPPLQYADINGIRMGYYDAGPKSDAPPMVLCHGWPEMAFSWRHQIKALAAAGIRVIAPDQRGYGATSRPEAVEDYSIEHLTGDLVGLLDHLNIDKAIFVGHDWGGFIVWQMPLRYKDRTAGVIGVNTPHTDRAPVDPLLIYRKRFGDTMYIVQFQDPAREPDRLFGENVEKTFDMFMRKPMPRKHANVGDAPAGGIGASAKTNLAFPQMVAGYDPANDPRQKILSDEEKQVFVDAFKRSGFTGGINWYRNMSANWARAEGLDHTVHVPALMIMAENDAVLPPSSADGMENIIPDLEKYLVKDSGHWTQQEKPDEVSQVLIDWRRKRFG</sequence>
<dbReference type="GO" id="GO:0016787">
    <property type="term" value="F:hydrolase activity"/>
    <property type="evidence" value="ECO:0007669"/>
    <property type="project" value="UniProtKB-KW"/>
</dbReference>
<evidence type="ECO:0000259" key="2">
    <source>
        <dbReference type="Pfam" id="PF00561"/>
    </source>
</evidence>
<dbReference type="RefSeq" id="WP_211909513.1">
    <property type="nucleotide sequence ID" value="NZ_CP036498.1"/>
</dbReference>
<dbReference type="Proteomes" id="UP000682843">
    <property type="component" value="Chromosome"/>
</dbReference>
<dbReference type="PANTHER" id="PTHR43329">
    <property type="entry name" value="EPOXIDE HYDROLASE"/>
    <property type="match status" value="1"/>
</dbReference>
<dbReference type="InterPro" id="IPR000639">
    <property type="entry name" value="Epox_hydrolase-like"/>
</dbReference>
<dbReference type="Gene3D" id="3.40.50.1820">
    <property type="entry name" value="alpha/beta hydrolase"/>
    <property type="match status" value="1"/>
</dbReference>
<reference evidence="3 4" key="1">
    <citation type="submission" date="2019-02" db="EMBL/GenBank/DDBJ databases">
        <title>Emended description of the genus Rhodopseudomonas and description of Rhodopseudomonas albus sp. nov., a non-phototrophic, heavy-metal-tolerant bacterium isolated from garden soil.</title>
        <authorList>
            <person name="Bao Z."/>
            <person name="Cao W.W."/>
            <person name="Sato Y."/>
            <person name="Nishizawa T."/>
            <person name="Zhao J."/>
            <person name="Guo Y."/>
            <person name="Ohta H."/>
        </authorList>
    </citation>
    <scope>NUCLEOTIDE SEQUENCE [LARGE SCALE GENOMIC DNA]</scope>
    <source>
        <strain evidence="3 4">SK50-23</strain>
    </source>
</reference>
<dbReference type="InterPro" id="IPR000073">
    <property type="entry name" value="AB_hydrolase_1"/>
</dbReference>
<evidence type="ECO:0000313" key="3">
    <source>
        <dbReference type="EMBL" id="QUS40919.1"/>
    </source>
</evidence>
<organism evidence="3 4">
    <name type="scientific">Tardiphaga alba</name>
    <dbReference type="NCBI Taxonomy" id="340268"/>
    <lineage>
        <taxon>Bacteria</taxon>
        <taxon>Pseudomonadati</taxon>
        <taxon>Pseudomonadota</taxon>
        <taxon>Alphaproteobacteria</taxon>
        <taxon>Hyphomicrobiales</taxon>
        <taxon>Nitrobacteraceae</taxon>
        <taxon>Tardiphaga</taxon>
    </lineage>
</organism>
<feature type="domain" description="AB hydrolase-1" evidence="2">
    <location>
        <begin position="29"/>
        <end position="315"/>
    </location>
</feature>
<accession>A0ABX8AAX4</accession>
<evidence type="ECO:0000256" key="1">
    <source>
        <dbReference type="ARBA" id="ARBA00022801"/>
    </source>
</evidence>
<keyword evidence="1 3" id="KW-0378">Hydrolase</keyword>
<dbReference type="SUPFAM" id="SSF53474">
    <property type="entry name" value="alpha/beta-Hydrolases"/>
    <property type="match status" value="1"/>
</dbReference>
<evidence type="ECO:0000313" key="4">
    <source>
        <dbReference type="Proteomes" id="UP000682843"/>
    </source>
</evidence>
<name>A0ABX8AAX4_9BRAD</name>
<proteinExistence type="predicted"/>
<dbReference type="InterPro" id="IPR029058">
    <property type="entry name" value="AB_hydrolase_fold"/>
</dbReference>
<dbReference type="Pfam" id="PF00561">
    <property type="entry name" value="Abhydrolase_1"/>
    <property type="match status" value="1"/>
</dbReference>